<dbReference type="PANTHER" id="PTHR43660:SF1">
    <property type="entry name" value="DIPEPTIDYL CARBOXYPEPTIDASE"/>
    <property type="match status" value="1"/>
</dbReference>
<evidence type="ECO:0000313" key="12">
    <source>
        <dbReference type="EMBL" id="MCG2432014.1"/>
    </source>
</evidence>
<keyword evidence="5 9" id="KW-0862">Zinc</keyword>
<comment type="caution">
    <text evidence="12">The sequence shown here is derived from an EMBL/GenBank/DDBJ whole genome shotgun (WGS) entry which is preliminary data.</text>
</comment>
<dbReference type="GO" id="GO:0004222">
    <property type="term" value="F:metalloendopeptidase activity"/>
    <property type="evidence" value="ECO:0007669"/>
    <property type="project" value="UniProtKB-EC"/>
</dbReference>
<feature type="domain" description="Oligopeptidase A N-terminal" evidence="11">
    <location>
        <begin position="25"/>
        <end position="148"/>
    </location>
</feature>
<comment type="similarity">
    <text evidence="1 9">Belongs to the peptidase M3 family.</text>
</comment>
<dbReference type="EMBL" id="JAIRBB010000015">
    <property type="protein sequence ID" value="MCG2432014.1"/>
    <property type="molecule type" value="Genomic_DNA"/>
</dbReference>
<evidence type="ECO:0000256" key="2">
    <source>
        <dbReference type="ARBA" id="ARBA00022670"/>
    </source>
</evidence>
<dbReference type="PANTHER" id="PTHR43660">
    <property type="entry name" value="DIPEPTIDYL CARBOXYPEPTIDASE"/>
    <property type="match status" value="1"/>
</dbReference>
<feature type="domain" description="Peptidase M3A/M3B catalytic" evidence="10">
    <location>
        <begin position="221"/>
        <end position="669"/>
    </location>
</feature>
<dbReference type="RefSeq" id="WP_237609087.1">
    <property type="nucleotide sequence ID" value="NZ_JAIRBB010000015.1"/>
</dbReference>
<dbReference type="InterPro" id="IPR024077">
    <property type="entry name" value="Neurolysin/TOP_dom2"/>
</dbReference>
<dbReference type="Gene3D" id="1.10.1370.10">
    <property type="entry name" value="Neurolysin, domain 3"/>
    <property type="match status" value="1"/>
</dbReference>
<dbReference type="GO" id="GO:0006508">
    <property type="term" value="P:proteolysis"/>
    <property type="evidence" value="ECO:0007669"/>
    <property type="project" value="UniProtKB-KW"/>
</dbReference>
<dbReference type="InterPro" id="IPR045666">
    <property type="entry name" value="OpdA_N"/>
</dbReference>
<sequence length="672" mass="77014">MNPLLQPYNTAPFSKIENKHFLPAITKLIEETKAEIDAITSNSDAPSFENTIEALEFSGEKLDRATSIFFNLNSAETNDEIQKLAQEISPMLTEFGNDMLLNEALFKRVKAVYNQKDTLDLNEEQQMLLDKKYKGFSRNGANLSEEKKKELRKIDTELSKLKLTFGENVLAETNKFELHITDEKNLSGLPEGVIEAASQTAEEKGKEGWVFTLDYPSYVPFLTYADNRELRKKMAIAFGAKGFNNDEFDNQQNVLQIAQLRHKRANLLGYKSHAHFVLEERMAETPEKVKSFLNELLEKSKPAAKKEFEELTAFAKELDGIDHLEKWDGAYYSEKLKQKLFNLDDEKLKPYFELKNVINGVFTVAQKLYGLHFKEVQNIDKYHPEVKTYEVKDDDGELVALFYADFHPRAGKRNGAWMTSYKPQQIKNGKNDRPHISNVCNFTKPTNSKPSLLTFNEVTTLFHEFGHALHGMLANTQYPSLSGTSVYWDFVELPSQILENWCYEKETLELFATHYKTGELIPMEYVNKIKESATFLEGMATLRQLSFGMLDMAWHSQDPSGINDVKAFEVAAFEDTQLYPDVKENCMSTSFSHIFQGGYSAGYYSYKWAEVLDADAFAYFQQEGIFSKKVADKFKNFVLSQGGTMDPMELYIKFRGQKPDPEALLKRAGLWK</sequence>
<dbReference type="InterPro" id="IPR045090">
    <property type="entry name" value="Pept_M3A_M3B"/>
</dbReference>
<dbReference type="GO" id="GO:0004180">
    <property type="term" value="F:carboxypeptidase activity"/>
    <property type="evidence" value="ECO:0007669"/>
    <property type="project" value="TreeGrafter"/>
</dbReference>
<dbReference type="SUPFAM" id="SSF55486">
    <property type="entry name" value="Metalloproteases ('zincins'), catalytic domain"/>
    <property type="match status" value="1"/>
</dbReference>
<protein>
    <recommendedName>
        <fullName evidence="8">oligopeptidase A</fullName>
        <ecNumber evidence="8">3.4.24.70</ecNumber>
    </recommendedName>
</protein>
<evidence type="ECO:0000256" key="6">
    <source>
        <dbReference type="ARBA" id="ARBA00023049"/>
    </source>
</evidence>
<accession>A0A9X1U4P4</accession>
<evidence type="ECO:0000256" key="7">
    <source>
        <dbReference type="ARBA" id="ARBA00024603"/>
    </source>
</evidence>
<evidence type="ECO:0000256" key="9">
    <source>
        <dbReference type="RuleBase" id="RU003435"/>
    </source>
</evidence>
<dbReference type="InterPro" id="IPR024079">
    <property type="entry name" value="MetalloPept_cat_dom_sf"/>
</dbReference>
<evidence type="ECO:0000256" key="1">
    <source>
        <dbReference type="ARBA" id="ARBA00006040"/>
    </source>
</evidence>
<reference evidence="12" key="1">
    <citation type="submission" date="2021-09" db="EMBL/GenBank/DDBJ databases">
        <title>Genome of Aequorivita sp. strain F64183.</title>
        <authorList>
            <person name="Wang Y."/>
        </authorList>
    </citation>
    <scope>NUCLEOTIDE SEQUENCE</scope>
    <source>
        <strain evidence="12">F64183</strain>
    </source>
</reference>
<evidence type="ECO:0000256" key="5">
    <source>
        <dbReference type="ARBA" id="ARBA00022833"/>
    </source>
</evidence>
<dbReference type="Gene3D" id="3.40.390.10">
    <property type="entry name" value="Collagenase (Catalytic Domain)"/>
    <property type="match status" value="1"/>
</dbReference>
<keyword evidence="13" id="KW-1185">Reference proteome</keyword>
<evidence type="ECO:0000259" key="10">
    <source>
        <dbReference type="Pfam" id="PF01432"/>
    </source>
</evidence>
<dbReference type="EC" id="3.4.24.70" evidence="8"/>
<dbReference type="InterPro" id="IPR001567">
    <property type="entry name" value="Pept_M3A_M3B_dom"/>
</dbReference>
<dbReference type="InterPro" id="IPR024080">
    <property type="entry name" value="Neurolysin/TOP_N"/>
</dbReference>
<comment type="cofactor">
    <cofactor evidence="9">
        <name>Zn(2+)</name>
        <dbReference type="ChEBI" id="CHEBI:29105"/>
    </cofactor>
    <text evidence="9">Binds 1 zinc ion.</text>
</comment>
<dbReference type="InterPro" id="IPR034005">
    <property type="entry name" value="M3A_DCP"/>
</dbReference>
<evidence type="ECO:0000256" key="8">
    <source>
        <dbReference type="ARBA" id="ARBA00026100"/>
    </source>
</evidence>
<name>A0A9X1U4P4_9FLAO</name>
<dbReference type="AlphaFoldDB" id="A0A9X1U4P4"/>
<proteinExistence type="inferred from homology"/>
<keyword evidence="6 9" id="KW-0482">Metalloprotease</keyword>
<dbReference type="GO" id="GO:0046872">
    <property type="term" value="F:metal ion binding"/>
    <property type="evidence" value="ECO:0007669"/>
    <property type="project" value="UniProtKB-UniRule"/>
</dbReference>
<dbReference type="FunFam" id="3.40.390.10:FF:000009">
    <property type="entry name" value="Oligopeptidase A"/>
    <property type="match status" value="1"/>
</dbReference>
<gene>
    <name evidence="12" type="ORF">K8344_12860</name>
</gene>
<keyword evidence="4 9" id="KW-0378">Hydrolase</keyword>
<comment type="catalytic activity">
    <reaction evidence="7">
        <text>Hydrolysis of oligopeptides, with broad specificity. Gly or Ala commonly occur as P1 or P1' residues, but more distant residues are also important, as is shown by the fact that Z-Gly-Pro-Gly-|-Gly-Pro-Ala is cleaved, but not Z-(Gly)(5).</text>
        <dbReference type="EC" id="3.4.24.70"/>
    </reaction>
</comment>
<evidence type="ECO:0000256" key="4">
    <source>
        <dbReference type="ARBA" id="ARBA00022801"/>
    </source>
</evidence>
<dbReference type="CDD" id="cd06456">
    <property type="entry name" value="M3A_DCP"/>
    <property type="match status" value="1"/>
</dbReference>
<dbReference type="GO" id="GO:0005829">
    <property type="term" value="C:cytosol"/>
    <property type="evidence" value="ECO:0007669"/>
    <property type="project" value="TreeGrafter"/>
</dbReference>
<dbReference type="Pfam" id="PF19310">
    <property type="entry name" value="TOP_N"/>
    <property type="match status" value="1"/>
</dbReference>
<evidence type="ECO:0000259" key="11">
    <source>
        <dbReference type="Pfam" id="PF19310"/>
    </source>
</evidence>
<organism evidence="12 13">
    <name type="scientific">Aequorivita xiaoshiensis</name>
    <dbReference type="NCBI Taxonomy" id="2874476"/>
    <lineage>
        <taxon>Bacteria</taxon>
        <taxon>Pseudomonadati</taxon>
        <taxon>Bacteroidota</taxon>
        <taxon>Flavobacteriia</taxon>
        <taxon>Flavobacteriales</taxon>
        <taxon>Flavobacteriaceae</taxon>
        <taxon>Aequorivita</taxon>
    </lineage>
</organism>
<evidence type="ECO:0000256" key="3">
    <source>
        <dbReference type="ARBA" id="ARBA00022723"/>
    </source>
</evidence>
<dbReference type="Pfam" id="PF01432">
    <property type="entry name" value="Peptidase_M3"/>
    <property type="match status" value="1"/>
</dbReference>
<evidence type="ECO:0000313" key="13">
    <source>
        <dbReference type="Proteomes" id="UP001139462"/>
    </source>
</evidence>
<dbReference type="Gene3D" id="1.20.1050.40">
    <property type="entry name" value="Endopeptidase. Chain P, domain 1"/>
    <property type="match status" value="1"/>
</dbReference>
<keyword evidence="3 9" id="KW-0479">Metal-binding</keyword>
<dbReference type="Proteomes" id="UP001139462">
    <property type="component" value="Unassembled WGS sequence"/>
</dbReference>
<keyword evidence="2 9" id="KW-0645">Protease</keyword>